<proteinExistence type="inferred from homology"/>
<dbReference type="Proteomes" id="UP000235145">
    <property type="component" value="Unassembled WGS sequence"/>
</dbReference>
<comment type="caution">
    <text evidence="7">The sequence shown here is derived from an EMBL/GenBank/DDBJ whole genome shotgun (WGS) entry which is preliminary data.</text>
</comment>
<keyword evidence="2" id="KW-0479">Metal-binding</keyword>
<dbReference type="Gene3D" id="3.10.20.90">
    <property type="entry name" value="Phosphatidylinositol 3-kinase Catalytic Subunit, Chain A, domain 1"/>
    <property type="match status" value="1"/>
</dbReference>
<keyword evidence="5" id="KW-0812">Transmembrane</keyword>
<evidence type="ECO:0000256" key="5">
    <source>
        <dbReference type="SAM" id="Phobius"/>
    </source>
</evidence>
<evidence type="ECO:0000313" key="8">
    <source>
        <dbReference type="Proteomes" id="UP000235145"/>
    </source>
</evidence>
<dbReference type="Gene3D" id="3.10.620.30">
    <property type="match status" value="1"/>
</dbReference>
<dbReference type="SUPFAM" id="SSF54001">
    <property type="entry name" value="Cysteine proteinases"/>
    <property type="match status" value="1"/>
</dbReference>
<keyword evidence="5" id="KW-0472">Membrane</keyword>
<dbReference type="PANTHER" id="PTHR48440">
    <property type="match status" value="1"/>
</dbReference>
<dbReference type="FunFam" id="2.60.120.260:FF:000110">
    <property type="entry name" value="Peptide-N(4)-(N-acetyl-beta-glucosaminyl)asparagine amidase"/>
    <property type="match status" value="1"/>
</dbReference>
<keyword evidence="5" id="KW-1133">Transmembrane helix</keyword>
<reference evidence="7 8" key="1">
    <citation type="journal article" date="2017" name="Nat. Commun.">
        <title>Genome assembly with in vitro proximity ligation data and whole-genome triplication in lettuce.</title>
        <authorList>
            <person name="Reyes-Chin-Wo S."/>
            <person name="Wang Z."/>
            <person name="Yang X."/>
            <person name="Kozik A."/>
            <person name="Arikit S."/>
            <person name="Song C."/>
            <person name="Xia L."/>
            <person name="Froenicke L."/>
            <person name="Lavelle D.O."/>
            <person name="Truco M.J."/>
            <person name="Xia R."/>
            <person name="Zhu S."/>
            <person name="Xu C."/>
            <person name="Xu H."/>
            <person name="Xu X."/>
            <person name="Cox K."/>
            <person name="Korf I."/>
            <person name="Meyers B.C."/>
            <person name="Michelmore R.W."/>
        </authorList>
    </citation>
    <scope>NUCLEOTIDE SEQUENCE [LARGE SCALE GENOMIC DNA]</scope>
    <source>
        <strain evidence="8">cv. Salinas</strain>
        <tissue evidence="7">Seedlings</tissue>
    </source>
</reference>
<dbReference type="AlphaFoldDB" id="A0A9R1VYY2"/>
<evidence type="ECO:0000259" key="6">
    <source>
        <dbReference type="SMART" id="SM00460"/>
    </source>
</evidence>
<dbReference type="InterPro" id="IPR038765">
    <property type="entry name" value="Papain-like_cys_pep_sf"/>
</dbReference>
<dbReference type="OrthoDB" id="409136at2759"/>
<evidence type="ECO:0000256" key="2">
    <source>
        <dbReference type="ARBA" id="ARBA00022723"/>
    </source>
</evidence>
<dbReference type="GO" id="GO:0046872">
    <property type="term" value="F:metal ion binding"/>
    <property type="evidence" value="ECO:0007669"/>
    <property type="project" value="UniProtKB-KW"/>
</dbReference>
<dbReference type="Pfam" id="PF01841">
    <property type="entry name" value="Transglut_core"/>
    <property type="match status" value="1"/>
</dbReference>
<protein>
    <recommendedName>
        <fullName evidence="6">Transglutaminase-like domain-containing protein</fullName>
    </recommendedName>
</protein>
<dbReference type="PANTHER" id="PTHR48440:SF1">
    <property type="entry name" value="PAW DOMAIN-CONTAINING PROTEIN"/>
    <property type="match status" value="1"/>
</dbReference>
<dbReference type="Gene3D" id="2.60.120.260">
    <property type="entry name" value="Galactose-binding domain-like"/>
    <property type="match status" value="1"/>
</dbReference>
<dbReference type="InterPro" id="IPR002931">
    <property type="entry name" value="Transglutaminase-like"/>
</dbReference>
<feature type="domain" description="Transglutaminase-like" evidence="6">
    <location>
        <begin position="242"/>
        <end position="297"/>
    </location>
</feature>
<organism evidence="7 8">
    <name type="scientific">Lactuca sativa</name>
    <name type="common">Garden lettuce</name>
    <dbReference type="NCBI Taxonomy" id="4236"/>
    <lineage>
        <taxon>Eukaryota</taxon>
        <taxon>Viridiplantae</taxon>
        <taxon>Streptophyta</taxon>
        <taxon>Embryophyta</taxon>
        <taxon>Tracheophyta</taxon>
        <taxon>Spermatophyta</taxon>
        <taxon>Magnoliopsida</taxon>
        <taxon>eudicotyledons</taxon>
        <taxon>Gunneridae</taxon>
        <taxon>Pentapetalae</taxon>
        <taxon>asterids</taxon>
        <taxon>campanulids</taxon>
        <taxon>Asterales</taxon>
        <taxon>Asteraceae</taxon>
        <taxon>Cichorioideae</taxon>
        <taxon>Cichorieae</taxon>
        <taxon>Lactucinae</taxon>
        <taxon>Lactuca</taxon>
    </lineage>
</organism>
<keyword evidence="3" id="KW-0862">Zinc</keyword>
<evidence type="ECO:0000313" key="7">
    <source>
        <dbReference type="EMBL" id="KAJ0213507.1"/>
    </source>
</evidence>
<feature type="region of interest" description="Disordered" evidence="4">
    <location>
        <begin position="739"/>
        <end position="790"/>
    </location>
</feature>
<dbReference type="FunFam" id="2.20.25.10:FF:000011">
    <property type="entry name" value="peptide-N(4)-(N-acetyl-beta- glucosaminyl)asparagine amidase"/>
    <property type="match status" value="1"/>
</dbReference>
<keyword evidence="8" id="KW-1185">Reference proteome</keyword>
<evidence type="ECO:0000256" key="3">
    <source>
        <dbReference type="ARBA" id="ARBA00022833"/>
    </source>
</evidence>
<comment type="similarity">
    <text evidence="1">Belongs to the transglutaminase-like superfamily. PNGase family.</text>
</comment>
<evidence type="ECO:0000256" key="4">
    <source>
        <dbReference type="SAM" id="MobiDB-lite"/>
    </source>
</evidence>
<dbReference type="EMBL" id="NBSK02000004">
    <property type="protein sequence ID" value="KAJ0213507.1"/>
    <property type="molecule type" value="Genomic_DNA"/>
</dbReference>
<evidence type="ECO:0000256" key="1">
    <source>
        <dbReference type="ARBA" id="ARBA00009390"/>
    </source>
</evidence>
<dbReference type="SMART" id="SM00460">
    <property type="entry name" value="TGc"/>
    <property type="match status" value="1"/>
</dbReference>
<feature type="transmembrane region" description="Helical" evidence="5">
    <location>
        <begin position="802"/>
        <end position="819"/>
    </location>
</feature>
<sequence>MVARKFLIHHQDSNFDVDYDTEDGFEVFKFQLFSLTAVPPDEQKILGGDDDRVISDDSDLIAVSDKLRLVSIKDENPQLGSEIVKSDEELARVLQAEEEALMFQQFGVSQDSRQFEQRIRPYVDQVLLYEDTRRQEAARKTVPVEKLEEKALVALAKEGNFKPSKSELDHAFLLQLLFWFKQTFKWVNSPPCENCGNETINQGMGAPNSSETAYGASRVELYRCRSCSRITRFPRYNDPIKLLETKKGRCGEWANCFSLYCRSFGYETRLILDFTDHVWTECYSMVLGRWMHLDPCEGIYDTPLLYEKGWNKKLNYTIAISRDGVYDVTKRYTRKWHEVLSRRNLITESALPYVLKNITRECRKNMKISISTLDERDQNEAKELEKNLHSQENDTISLPGRLSGDKEWRILRSELGSTSLSSSSCPIRKITDDHVSKIYDAFSPFISRLVELSSKHKAIEGVHFVRGVLIDLKKSPFKRRRVVIDSNEFFIRELLPSFEMMLDALSLKSNVEENGRKVEICLRDDPVRTSIALPVVFHAIDDVVFNIKKCDEFIKSSVSWPLVKVNRICCGSVLASGEELPFGIATSAFDGTRVSKWEEPNGAKGCWLIYKAKDAEVYELCSYELMSANDAPERDPRDWVIEGSDDGGASWRILDEQTAQMFDNRFQRKAYKVKLQGFFANVFRLRFLAVRDGRTNSRFQIGSIDLFASGNVKCLVQNPYCDFREADPTDYEPLAMKPQVEPEQMKGGMQVQPSEQTKADMQAQPSEQTKADMADVQAQPSEADVQAQPSELKARMDVMKKIVMVVLVLVIGMAVGVGWT</sequence>
<accession>A0A9R1VYY2</accession>
<name>A0A9R1VYY2_LACSA</name>
<gene>
    <name evidence="7" type="ORF">LSAT_V11C400211450</name>
</gene>
<dbReference type="Gene3D" id="2.20.25.10">
    <property type="match status" value="1"/>
</dbReference>